<name>A0A5C5Z5K7_9BACT</name>
<dbReference type="EMBL" id="SJPJ01000001">
    <property type="protein sequence ID" value="TWT82337.1"/>
    <property type="molecule type" value="Genomic_DNA"/>
</dbReference>
<proteinExistence type="predicted"/>
<dbReference type="AlphaFoldDB" id="A0A5C5Z5K7"/>
<reference evidence="1 2" key="1">
    <citation type="submission" date="2019-02" db="EMBL/GenBank/DDBJ databases">
        <title>Deep-cultivation of Planctomycetes and their phenomic and genomic characterization uncovers novel biology.</title>
        <authorList>
            <person name="Wiegand S."/>
            <person name="Jogler M."/>
            <person name="Boedeker C."/>
            <person name="Pinto D."/>
            <person name="Vollmers J."/>
            <person name="Rivas-Marin E."/>
            <person name="Kohn T."/>
            <person name="Peeters S.H."/>
            <person name="Heuer A."/>
            <person name="Rast P."/>
            <person name="Oberbeckmann S."/>
            <person name="Bunk B."/>
            <person name="Jeske O."/>
            <person name="Meyerdierks A."/>
            <person name="Storesund J.E."/>
            <person name="Kallscheuer N."/>
            <person name="Luecker S."/>
            <person name="Lage O.M."/>
            <person name="Pohl T."/>
            <person name="Merkel B.J."/>
            <person name="Hornburger P."/>
            <person name="Mueller R.-W."/>
            <person name="Bruemmer F."/>
            <person name="Labrenz M."/>
            <person name="Spormann A.M."/>
            <person name="Op Den Camp H."/>
            <person name="Overmann J."/>
            <person name="Amann R."/>
            <person name="Jetten M.S.M."/>
            <person name="Mascher T."/>
            <person name="Medema M.H."/>
            <person name="Devos D.P."/>
            <person name="Kaster A.-K."/>
            <person name="Ovreas L."/>
            <person name="Rohde M."/>
            <person name="Galperin M.Y."/>
            <person name="Jogler C."/>
        </authorList>
    </citation>
    <scope>NUCLEOTIDE SEQUENCE [LARGE SCALE GENOMIC DNA]</scope>
    <source>
        <strain evidence="1 2">CA13</strain>
    </source>
</reference>
<protein>
    <submittedName>
        <fullName evidence="1">Uncharacterized protein</fullName>
    </submittedName>
</protein>
<organism evidence="1 2">
    <name type="scientific">Novipirellula herctigrandis</name>
    <dbReference type="NCBI Taxonomy" id="2527986"/>
    <lineage>
        <taxon>Bacteria</taxon>
        <taxon>Pseudomonadati</taxon>
        <taxon>Planctomycetota</taxon>
        <taxon>Planctomycetia</taxon>
        <taxon>Pirellulales</taxon>
        <taxon>Pirellulaceae</taxon>
        <taxon>Novipirellula</taxon>
    </lineage>
</organism>
<comment type="caution">
    <text evidence="1">The sequence shown here is derived from an EMBL/GenBank/DDBJ whole genome shotgun (WGS) entry which is preliminary data.</text>
</comment>
<evidence type="ECO:0000313" key="1">
    <source>
        <dbReference type="EMBL" id="TWT82337.1"/>
    </source>
</evidence>
<accession>A0A5C5Z5K7</accession>
<gene>
    <name evidence="1" type="ORF">CA13_37990</name>
</gene>
<sequence length="60" mass="6677">MIAFDCDLSFKTFLESGTSVHTCKKMGVHTCKKSGVRMNHLELDRSVKIVPQSNISGESF</sequence>
<dbReference type="Proteomes" id="UP000315010">
    <property type="component" value="Unassembled WGS sequence"/>
</dbReference>
<keyword evidence="2" id="KW-1185">Reference proteome</keyword>
<evidence type="ECO:0000313" key="2">
    <source>
        <dbReference type="Proteomes" id="UP000315010"/>
    </source>
</evidence>